<protein>
    <submittedName>
        <fullName evidence="2">Cation/H(+) antiporter 11</fullName>
    </submittedName>
</protein>
<dbReference type="EMBL" id="GDJX01004608">
    <property type="protein sequence ID" value="JAT63328.1"/>
    <property type="molecule type" value="Transcribed_RNA"/>
</dbReference>
<dbReference type="AlphaFoldDB" id="A0A1D1XXR2"/>
<evidence type="ECO:0000313" key="2">
    <source>
        <dbReference type="EMBL" id="JAT47165.1"/>
    </source>
</evidence>
<sequence>MGGGSMVRAVARTAGALGAGACGVREAAPAAARHGMPPRVFSVSASASASASSTFSAASIALPRESGVWRHPYPHFCDGDGLESAGEGESEAEAAAGFAGRFAFGPVPSMEEVLQAVSTIRQISFPLTSPHDAQDQFSSSRQLYGGNSVQSREHEKVIDMFRLLQINPSIQKAVISLSSDETVWDAVMNNEAVKELRESICADENWSPSSDDGDDVPARLLKWIIEITKEKILEFMNKIAKIVNELLFPEKDKVDQMDLLEDALQSSFMLSIMVLIVVLITRFLKV</sequence>
<dbReference type="PANTHER" id="PTHR33625">
    <property type="entry name" value="OS08G0179900 PROTEIN"/>
    <property type="match status" value="1"/>
</dbReference>
<accession>A0A1D1XXR2</accession>
<organism evidence="2">
    <name type="scientific">Anthurium amnicola</name>
    <dbReference type="NCBI Taxonomy" id="1678845"/>
    <lineage>
        <taxon>Eukaryota</taxon>
        <taxon>Viridiplantae</taxon>
        <taxon>Streptophyta</taxon>
        <taxon>Embryophyta</taxon>
        <taxon>Tracheophyta</taxon>
        <taxon>Spermatophyta</taxon>
        <taxon>Magnoliopsida</taxon>
        <taxon>Liliopsida</taxon>
        <taxon>Araceae</taxon>
        <taxon>Pothoideae</taxon>
        <taxon>Potheae</taxon>
        <taxon>Anthurium</taxon>
    </lineage>
</organism>
<proteinExistence type="predicted"/>
<keyword evidence="1" id="KW-1133">Transmembrane helix</keyword>
<evidence type="ECO:0000313" key="3">
    <source>
        <dbReference type="EMBL" id="JAT63328.1"/>
    </source>
</evidence>
<feature type="transmembrane region" description="Helical" evidence="1">
    <location>
        <begin position="263"/>
        <end position="284"/>
    </location>
</feature>
<evidence type="ECO:0000256" key="1">
    <source>
        <dbReference type="SAM" id="Phobius"/>
    </source>
</evidence>
<dbReference type="EMBL" id="GDJX01020771">
    <property type="protein sequence ID" value="JAT47165.1"/>
    <property type="molecule type" value="Transcribed_RNA"/>
</dbReference>
<gene>
    <name evidence="2" type="primary">CHX11_1</name>
    <name evidence="3" type="synonym">CHX11_0</name>
    <name evidence="2" type="ORF">g.38642</name>
    <name evidence="3" type="ORF">g.38646</name>
</gene>
<name>A0A1D1XXR2_9ARAE</name>
<keyword evidence="1" id="KW-0812">Transmembrane</keyword>
<reference evidence="2" key="1">
    <citation type="submission" date="2015-07" db="EMBL/GenBank/DDBJ databases">
        <title>Transcriptome Assembly of Anthurium amnicola.</title>
        <authorList>
            <person name="Suzuki J."/>
        </authorList>
    </citation>
    <scope>NUCLEOTIDE SEQUENCE</scope>
</reference>
<dbReference type="PANTHER" id="PTHR33625:SF3">
    <property type="entry name" value="OS04G0550700 PROTEIN"/>
    <property type="match status" value="1"/>
</dbReference>
<keyword evidence="1" id="KW-0472">Membrane</keyword>